<keyword evidence="11" id="KW-1185">Reference proteome</keyword>
<dbReference type="GO" id="GO:0016747">
    <property type="term" value="F:acyltransferase activity, transferring groups other than amino-acyl groups"/>
    <property type="evidence" value="ECO:0007669"/>
    <property type="project" value="InterPro"/>
</dbReference>
<evidence type="ECO:0000256" key="1">
    <source>
        <dbReference type="ARBA" id="ARBA00004123"/>
    </source>
</evidence>
<keyword evidence="5" id="KW-0539">Nucleus</keyword>
<organism evidence="10 11">
    <name type="scientific">Asparagus officinalis</name>
    <name type="common">Garden asparagus</name>
    <dbReference type="NCBI Taxonomy" id="4686"/>
    <lineage>
        <taxon>Eukaryota</taxon>
        <taxon>Viridiplantae</taxon>
        <taxon>Streptophyta</taxon>
        <taxon>Embryophyta</taxon>
        <taxon>Tracheophyta</taxon>
        <taxon>Spermatophyta</taxon>
        <taxon>Magnoliopsida</taxon>
        <taxon>Liliopsida</taxon>
        <taxon>Asparagales</taxon>
        <taxon>Asparagaceae</taxon>
        <taxon>Asparagoideae</taxon>
        <taxon>Asparagus</taxon>
    </lineage>
</organism>
<dbReference type="Pfam" id="PF00628">
    <property type="entry name" value="PHD"/>
    <property type="match status" value="1"/>
</dbReference>
<dbReference type="InterPro" id="IPR032308">
    <property type="entry name" value="TDBD"/>
</dbReference>
<dbReference type="OMA" id="RMIQPTP"/>
<dbReference type="Pfam" id="PF23209">
    <property type="entry name" value="IDM1_C"/>
    <property type="match status" value="1"/>
</dbReference>
<feature type="domain" description="PHD-type" evidence="8">
    <location>
        <begin position="913"/>
        <end position="958"/>
    </location>
</feature>
<feature type="region of interest" description="Disordered" evidence="7">
    <location>
        <begin position="528"/>
        <end position="564"/>
    </location>
</feature>
<dbReference type="GO" id="GO:0005634">
    <property type="term" value="C:nucleus"/>
    <property type="evidence" value="ECO:0007669"/>
    <property type="project" value="UniProtKB-SubCell"/>
</dbReference>
<keyword evidence="4" id="KW-0862">Zinc</keyword>
<dbReference type="PANTHER" id="PTHR46508:SF2">
    <property type="entry name" value="INCREASED DNA METHYLATION 1"/>
    <property type="match status" value="1"/>
</dbReference>
<dbReference type="InterPro" id="IPR001965">
    <property type="entry name" value="Znf_PHD"/>
</dbReference>
<dbReference type="Gene3D" id="3.40.630.30">
    <property type="match status" value="1"/>
</dbReference>
<evidence type="ECO:0000259" key="8">
    <source>
        <dbReference type="PROSITE" id="PS50016"/>
    </source>
</evidence>
<evidence type="ECO:0000256" key="4">
    <source>
        <dbReference type="ARBA" id="ARBA00022833"/>
    </source>
</evidence>
<dbReference type="PROSITE" id="PS51186">
    <property type="entry name" value="GNAT"/>
    <property type="match status" value="1"/>
</dbReference>
<name>A0A5P1F6E7_ASPOF</name>
<proteinExistence type="predicted"/>
<evidence type="ECO:0000256" key="2">
    <source>
        <dbReference type="ARBA" id="ARBA00022723"/>
    </source>
</evidence>
<accession>A0A5P1F6E7</accession>
<keyword evidence="3 6" id="KW-0863">Zinc-finger</keyword>
<dbReference type="Pfam" id="PF16135">
    <property type="entry name" value="TDBD"/>
    <property type="match status" value="1"/>
</dbReference>
<evidence type="ECO:0000313" key="10">
    <source>
        <dbReference type="EMBL" id="ONK72987.1"/>
    </source>
</evidence>
<feature type="compositionally biased region" description="Polar residues" evidence="7">
    <location>
        <begin position="546"/>
        <end position="563"/>
    </location>
</feature>
<dbReference type="InterPro" id="IPR013083">
    <property type="entry name" value="Znf_RING/FYVE/PHD"/>
</dbReference>
<reference evidence="11" key="1">
    <citation type="journal article" date="2017" name="Nat. Commun.">
        <title>The asparagus genome sheds light on the origin and evolution of a young Y chromosome.</title>
        <authorList>
            <person name="Harkess A."/>
            <person name="Zhou J."/>
            <person name="Xu C."/>
            <person name="Bowers J.E."/>
            <person name="Van der Hulst R."/>
            <person name="Ayyampalayam S."/>
            <person name="Mercati F."/>
            <person name="Riccardi P."/>
            <person name="McKain M.R."/>
            <person name="Kakrana A."/>
            <person name="Tang H."/>
            <person name="Ray J."/>
            <person name="Groenendijk J."/>
            <person name="Arikit S."/>
            <person name="Mathioni S.M."/>
            <person name="Nakano M."/>
            <person name="Shan H."/>
            <person name="Telgmann-Rauber A."/>
            <person name="Kanno A."/>
            <person name="Yue Z."/>
            <person name="Chen H."/>
            <person name="Li W."/>
            <person name="Chen Y."/>
            <person name="Xu X."/>
            <person name="Zhang Y."/>
            <person name="Luo S."/>
            <person name="Chen H."/>
            <person name="Gao J."/>
            <person name="Mao Z."/>
            <person name="Pires J.C."/>
            <person name="Luo M."/>
            <person name="Kudrna D."/>
            <person name="Wing R.A."/>
            <person name="Meyers B.C."/>
            <person name="Yi K."/>
            <person name="Kong H."/>
            <person name="Lavrijsen P."/>
            <person name="Sunseri F."/>
            <person name="Falavigna A."/>
            <person name="Ye Y."/>
            <person name="Leebens-Mack J.H."/>
            <person name="Chen G."/>
        </authorList>
    </citation>
    <scope>NUCLEOTIDE SEQUENCE [LARGE SCALE GENOMIC DNA]</scope>
    <source>
        <strain evidence="11">cv. DH0086</strain>
    </source>
</reference>
<evidence type="ECO:0000256" key="3">
    <source>
        <dbReference type="ARBA" id="ARBA00022771"/>
    </source>
</evidence>
<dbReference type="InterPro" id="IPR056511">
    <property type="entry name" value="IDM1_C"/>
</dbReference>
<dbReference type="Proteomes" id="UP000243459">
    <property type="component" value="Chromosome 4"/>
</dbReference>
<dbReference type="InterPro" id="IPR000182">
    <property type="entry name" value="GNAT_dom"/>
</dbReference>
<dbReference type="PROSITE" id="PS50016">
    <property type="entry name" value="ZF_PHD_2"/>
    <property type="match status" value="1"/>
</dbReference>
<evidence type="ECO:0008006" key="12">
    <source>
        <dbReference type="Google" id="ProtNLM"/>
    </source>
</evidence>
<dbReference type="EMBL" id="CM007384">
    <property type="protein sequence ID" value="ONK72987.1"/>
    <property type="molecule type" value="Genomic_DNA"/>
</dbReference>
<feature type="compositionally biased region" description="Basic and acidic residues" evidence="7">
    <location>
        <begin position="528"/>
        <end position="543"/>
    </location>
</feature>
<dbReference type="OrthoDB" id="429143at2759"/>
<comment type="subcellular location">
    <subcellularLocation>
        <location evidence="1">Nucleus</location>
    </subcellularLocation>
</comment>
<dbReference type="Gene3D" id="3.30.40.10">
    <property type="entry name" value="Zinc/RING finger domain, C3HC4 (zinc finger)"/>
    <property type="match status" value="1"/>
</dbReference>
<dbReference type="GO" id="GO:0008270">
    <property type="term" value="F:zinc ion binding"/>
    <property type="evidence" value="ECO:0007669"/>
    <property type="project" value="UniProtKB-KW"/>
</dbReference>
<dbReference type="Gramene" id="ONK72987">
    <property type="protein sequence ID" value="ONK72987"/>
    <property type="gene ID" value="A4U43_C04F25750"/>
</dbReference>
<dbReference type="InterPro" id="IPR011011">
    <property type="entry name" value="Znf_FYVE_PHD"/>
</dbReference>
<evidence type="ECO:0000256" key="5">
    <source>
        <dbReference type="ARBA" id="ARBA00023242"/>
    </source>
</evidence>
<sequence length="1437" mass="157629">MVDSSENNAENGVVDGVALRLLFGEEFRDLVEGELDASKENQVFEVVFDGTGTDDADTVKDTDAKPAVAADSRGSILTSNSSMKDLLKKDFKETNDVESFQDSSAYSARSLAENVLVKRAMPSSTDHLGGEQKDPLSESVSFMVVIDREKMGPEHCYTAAYTELPPPETSEVISDMPMESDKEPVPSHVIETSEIDATGNTDTGLVLNSKCRVQQVKDAEVVMEGKSVTSPGSQESVDSVLLGTGANIAPKETCAAIICSKQTAEGPGTLGTVDAAPKLKRTLKRELPCLLESYAHRLLIDAGFEIRHRRRIDRERPAYFFVNTEEGFSNKALTVAWKACGKKLLTSALDLERDEQGREWWDVDRFWRDMKDAMAYIDNGAHRQESSLSLLQRWKLLDPFMAVVWIDKKLGVLRKGKGLKAMNSTTLVLDGSRKPILAEMVMDGGENSAAEISSCLGRSFGRCIVNDLHMGSTDSGSRRKRSKLSSKSTSMENVPDFPNFGPNENEILHSKEIPCLSANYSRGQINMHSEKQCPGDQASHPEGEIASSTDDNQGISSHPQEGTNIIGKMVLAEKTKSKSKRAASALADGSAKKARKKSKKISEIGANEEIGEVMYVKDDQGYTLLEEDMEHHKSSKVECKANRSTFNAANPTSSKKHKMAAEFNMESDQHVDPNITAFEDSGNMHKESNCEGRHDELWSTTGGMSPEPGSNQELVKANKSGVKKKSEQKKFKLGPIKDDDLLISAIIKKKGNGSFRKKFSPKMEPFQLEALRKLNSQKGRCKLLPRALRKGGNHCLDGRRITLETRTALCWLVEMGALSLKDIVQYRNPKNNAVLKYGRVTKDGILCGCCTNIFSISEFKAHAGLKQHRSSLNLLLQSGKSYIECQLKAWSTEFMKRKGNLLFTGADEKDGNDDTCGICGDGGDLICCDNCPSTYHQTCLSVQELPEGNWYCPNCICVTCRGLVTKETSSSLATLECAQCENKYHNGCISRKVANCGEIGANTWFCGDSCREVFLGLRSRVGMVNYIDDGFSWTILRCSHESKKIHSVQKIALMAECNIKLAIALNLMEECFLPMVDPRTGIDMIPHVLYNLGSSFARLNYKGFYAVVLEKGDKLISVASIRVHGATVAEMPLIATCSDHRRQGMCRRLLDAIEKMLISFKVKVLVLSAIPSLVETWTSGFGFKAIEGEEKQQLTDVNLMLFPGTTLLMKNLHEASSAQGPVENIDFCSREHQSNKWETLAESFNALTGQPPAVNPRNDLDRKSSLPVSTNARLEEVNVQQRETLMPSSENCFLTAQHSEVGGVSNRQSCSSIATSDGAELPNKPISCLSESCRQKNGLTGSSIAFIVNDESKISILGDGIKVEGLDDTSLGNNGACLSDDLAIVNSSLAASNLNERKLEGVNNREVPEDNASKDEIHDFLGNHAVAKRCTAESVEA</sequence>
<evidence type="ECO:0000256" key="6">
    <source>
        <dbReference type="PROSITE-ProRule" id="PRU00146"/>
    </source>
</evidence>
<gene>
    <name evidence="10" type="ORF">A4U43_C04F25750</name>
</gene>
<feature type="region of interest" description="Disordered" evidence="7">
    <location>
        <begin position="471"/>
        <end position="505"/>
    </location>
</feature>
<dbReference type="PANTHER" id="PTHR46508">
    <property type="entry name" value="PHD FINGER FAMILY PROTEIN"/>
    <property type="match status" value="1"/>
</dbReference>
<dbReference type="SMART" id="SM00249">
    <property type="entry name" value="PHD"/>
    <property type="match status" value="2"/>
</dbReference>
<dbReference type="CDD" id="cd04301">
    <property type="entry name" value="NAT_SF"/>
    <property type="match status" value="1"/>
</dbReference>
<dbReference type="CDD" id="cd15532">
    <property type="entry name" value="PHD2_CHD_II"/>
    <property type="match status" value="1"/>
</dbReference>
<evidence type="ECO:0000256" key="7">
    <source>
        <dbReference type="SAM" id="MobiDB-lite"/>
    </source>
</evidence>
<protein>
    <recommendedName>
        <fullName evidence="12">PHD-type domain-containing protein</fullName>
    </recommendedName>
</protein>
<evidence type="ECO:0000259" key="9">
    <source>
        <dbReference type="PROSITE" id="PS51186"/>
    </source>
</evidence>
<evidence type="ECO:0000313" key="11">
    <source>
        <dbReference type="Proteomes" id="UP000243459"/>
    </source>
</evidence>
<dbReference type="SUPFAM" id="SSF55729">
    <property type="entry name" value="Acyl-CoA N-acyltransferases (Nat)"/>
    <property type="match status" value="1"/>
</dbReference>
<dbReference type="InterPro" id="IPR016181">
    <property type="entry name" value="Acyl_CoA_acyltransferase"/>
</dbReference>
<dbReference type="SUPFAM" id="SSF57903">
    <property type="entry name" value="FYVE/PHD zinc finger"/>
    <property type="match status" value="1"/>
</dbReference>
<dbReference type="InterPro" id="IPR019787">
    <property type="entry name" value="Znf_PHD-finger"/>
</dbReference>
<feature type="domain" description="N-acetyltransferase" evidence="9">
    <location>
        <begin position="1049"/>
        <end position="1205"/>
    </location>
</feature>
<keyword evidence="2" id="KW-0479">Metal-binding</keyword>